<proteinExistence type="predicted"/>
<dbReference type="AlphaFoldDB" id="A0A7C3FCS7"/>
<protein>
    <submittedName>
        <fullName evidence="2">Uncharacterized protein</fullName>
    </submittedName>
</protein>
<organism evidence="2">
    <name type="scientific">Candidatus Methanomethylicus mesodigestus</name>
    <dbReference type="NCBI Taxonomy" id="1867258"/>
    <lineage>
        <taxon>Archaea</taxon>
        <taxon>Thermoproteota</taxon>
        <taxon>Methanosuratincolia</taxon>
        <taxon>Candidatus Methanomethylicales</taxon>
        <taxon>Candidatus Methanomethylicaceae</taxon>
        <taxon>Candidatus Methanomethylicus</taxon>
    </lineage>
</organism>
<name>A0A7C3FCS7_9CREN</name>
<feature type="transmembrane region" description="Helical" evidence="1">
    <location>
        <begin position="49"/>
        <end position="69"/>
    </location>
</feature>
<sequence length="74" mass="8291">MMQTIYEWEMEFMLERISKIMGTVFGSIILVLGLVLLINAIIFRPMLGPIQDLTVGFTSILIGAIILYASRRAG</sequence>
<feature type="transmembrane region" description="Helical" evidence="1">
    <location>
        <begin position="20"/>
        <end position="43"/>
    </location>
</feature>
<gene>
    <name evidence="2" type="ORF">ENS19_04980</name>
</gene>
<accession>A0A7C3FCS7</accession>
<keyword evidence="1" id="KW-0812">Transmembrane</keyword>
<dbReference type="EMBL" id="DSTX01000007">
    <property type="protein sequence ID" value="HFK20621.1"/>
    <property type="molecule type" value="Genomic_DNA"/>
</dbReference>
<evidence type="ECO:0000256" key="1">
    <source>
        <dbReference type="SAM" id="Phobius"/>
    </source>
</evidence>
<evidence type="ECO:0000313" key="2">
    <source>
        <dbReference type="EMBL" id="HFK20621.1"/>
    </source>
</evidence>
<keyword evidence="1" id="KW-1133">Transmembrane helix</keyword>
<reference evidence="2" key="1">
    <citation type="journal article" date="2020" name="mSystems">
        <title>Genome- and Community-Level Interaction Insights into Carbon Utilization and Element Cycling Functions of Hydrothermarchaeota in Hydrothermal Sediment.</title>
        <authorList>
            <person name="Zhou Z."/>
            <person name="Liu Y."/>
            <person name="Xu W."/>
            <person name="Pan J."/>
            <person name="Luo Z.H."/>
            <person name="Li M."/>
        </authorList>
    </citation>
    <scope>NUCLEOTIDE SEQUENCE [LARGE SCALE GENOMIC DNA]</scope>
    <source>
        <strain evidence="2">SpSt-468</strain>
    </source>
</reference>
<comment type="caution">
    <text evidence="2">The sequence shown here is derived from an EMBL/GenBank/DDBJ whole genome shotgun (WGS) entry which is preliminary data.</text>
</comment>
<keyword evidence="1" id="KW-0472">Membrane</keyword>